<feature type="transmembrane region" description="Helical" evidence="8">
    <location>
        <begin position="255"/>
        <end position="275"/>
    </location>
</feature>
<protein>
    <submittedName>
        <fullName evidence="9">Prenyltransferase</fullName>
    </submittedName>
</protein>
<dbReference type="Gene3D" id="1.10.357.140">
    <property type="entry name" value="UbiA prenyltransferase"/>
    <property type="match status" value="1"/>
</dbReference>
<dbReference type="GO" id="GO:0009234">
    <property type="term" value="P:menaquinone biosynthetic process"/>
    <property type="evidence" value="ECO:0007669"/>
    <property type="project" value="UniProtKB-KW"/>
</dbReference>
<feature type="transmembrane region" description="Helical" evidence="8">
    <location>
        <begin position="295"/>
        <end position="314"/>
    </location>
</feature>
<sequence>MNKKWLTWPVFYELTEIYTAPLNVMWFVLGVAIAQFHLGTVNWLNVALCLVAVFIFDLAVNVSDNYYDYRHAVDREGYAQNTNPIGRLNLPVAGVGRLALSLYLISLVPGIWLVLRTGWLVLALGILGYLVGIFYTAGPYPINATPLCETVVALSIAFMIQLTCVVVSTYGQHPLTWSIVGKTFLLCLPLTLIFFTIQLANNTADRDEDILNHRYTLAYYLGKPGSVRLIQAFLIIGGVWPLVNVLLGLAPLVNVLLGLAPLVTIWVVLLLPIMWQGMRPFFAVQDKKKTFITTVKSASLFFVFYPILFVLGTWL</sequence>
<reference evidence="9" key="2">
    <citation type="journal article" date="2023" name="Front Nutr">
        <title>Lactiplantibacillus pentosus P2020 protects the hyperuricemia and renal inflammation in mice.</title>
        <authorList>
            <person name="Wang Z."/>
            <person name="Song L."/>
            <person name="Li X."/>
            <person name="Xiao Y."/>
            <person name="Huang Y."/>
            <person name="Zhang Y."/>
            <person name="Li J."/>
            <person name="Li M."/>
            <person name="Ren Z."/>
        </authorList>
    </citation>
    <scope>NUCLEOTIDE SEQUENCE</scope>
    <source>
        <strain evidence="9">P2000</strain>
    </source>
</reference>
<dbReference type="Pfam" id="PF01040">
    <property type="entry name" value="UbiA"/>
    <property type="match status" value="1"/>
</dbReference>
<dbReference type="InterPro" id="IPR044878">
    <property type="entry name" value="UbiA_sf"/>
</dbReference>
<feature type="transmembrane region" description="Helical" evidence="8">
    <location>
        <begin position="20"/>
        <end position="38"/>
    </location>
</feature>
<evidence type="ECO:0000256" key="5">
    <source>
        <dbReference type="ARBA" id="ARBA00022692"/>
    </source>
</evidence>
<dbReference type="GO" id="GO:0004659">
    <property type="term" value="F:prenyltransferase activity"/>
    <property type="evidence" value="ECO:0007669"/>
    <property type="project" value="InterPro"/>
</dbReference>
<feature type="transmembrane region" description="Helical" evidence="8">
    <location>
        <begin position="44"/>
        <end position="67"/>
    </location>
</feature>
<keyword evidence="7 8" id="KW-0472">Membrane</keyword>
<evidence type="ECO:0000256" key="1">
    <source>
        <dbReference type="ARBA" id="ARBA00004141"/>
    </source>
</evidence>
<evidence type="ECO:0000256" key="6">
    <source>
        <dbReference type="ARBA" id="ARBA00022989"/>
    </source>
</evidence>
<evidence type="ECO:0000256" key="8">
    <source>
        <dbReference type="SAM" id="Phobius"/>
    </source>
</evidence>
<evidence type="ECO:0000256" key="7">
    <source>
        <dbReference type="ARBA" id="ARBA00023136"/>
    </source>
</evidence>
<dbReference type="RefSeq" id="WP_275875195.1">
    <property type="nucleotide sequence ID" value="NZ_JAPEQV010000009.1"/>
</dbReference>
<keyword evidence="5 8" id="KW-0812">Transmembrane</keyword>
<dbReference type="InterPro" id="IPR000537">
    <property type="entry name" value="UbiA_prenyltransferase"/>
</dbReference>
<dbReference type="AlphaFoldDB" id="A0AAX6LEI5"/>
<dbReference type="GO" id="GO:0016020">
    <property type="term" value="C:membrane"/>
    <property type="evidence" value="ECO:0007669"/>
    <property type="project" value="UniProtKB-SubCell"/>
</dbReference>
<gene>
    <name evidence="9" type="ORF">OOJ94_08975</name>
</gene>
<comment type="pathway">
    <text evidence="2">Quinol/quinone metabolism; menaquinone biosynthesis.</text>
</comment>
<evidence type="ECO:0000313" key="9">
    <source>
        <dbReference type="EMBL" id="MDF2312950.1"/>
    </source>
</evidence>
<dbReference type="InterPro" id="IPR026046">
    <property type="entry name" value="UBIAD1"/>
</dbReference>
<feature type="transmembrane region" description="Helical" evidence="8">
    <location>
        <begin position="118"/>
        <end position="138"/>
    </location>
</feature>
<evidence type="ECO:0000256" key="2">
    <source>
        <dbReference type="ARBA" id="ARBA00004863"/>
    </source>
</evidence>
<feature type="transmembrane region" description="Helical" evidence="8">
    <location>
        <begin position="229"/>
        <end position="249"/>
    </location>
</feature>
<feature type="transmembrane region" description="Helical" evidence="8">
    <location>
        <begin position="177"/>
        <end position="197"/>
    </location>
</feature>
<evidence type="ECO:0000256" key="3">
    <source>
        <dbReference type="ARBA" id="ARBA00022428"/>
    </source>
</evidence>
<keyword evidence="6 8" id="KW-1133">Transmembrane helix</keyword>
<proteinExistence type="predicted"/>
<dbReference type="EMBL" id="JAPEQV010000009">
    <property type="protein sequence ID" value="MDF2312950.1"/>
    <property type="molecule type" value="Genomic_DNA"/>
</dbReference>
<keyword evidence="3" id="KW-0474">Menaquinone biosynthesis</keyword>
<keyword evidence="4" id="KW-0808">Transferase</keyword>
<name>A0AAX6LEI5_LACPE</name>
<dbReference type="PANTHER" id="PTHR13929">
    <property type="entry name" value="1,4-DIHYDROXY-2-NAPHTHOATE OCTAPRENYLTRANSFERASE"/>
    <property type="match status" value="1"/>
</dbReference>
<feature type="transmembrane region" description="Helical" evidence="8">
    <location>
        <begin position="150"/>
        <end position="171"/>
    </location>
</feature>
<feature type="transmembrane region" description="Helical" evidence="8">
    <location>
        <begin position="88"/>
        <end position="112"/>
    </location>
</feature>
<dbReference type="Proteomes" id="UP001151834">
    <property type="component" value="Unassembled WGS sequence"/>
</dbReference>
<accession>A0AAX6LEI5</accession>
<reference evidence="9" key="1">
    <citation type="submission" date="2022-11" db="EMBL/GenBank/DDBJ databases">
        <authorList>
            <person name="Wang Z."/>
        </authorList>
    </citation>
    <scope>NUCLEOTIDE SEQUENCE</scope>
    <source>
        <strain evidence="9">P2000</strain>
    </source>
</reference>
<evidence type="ECO:0000313" key="10">
    <source>
        <dbReference type="Proteomes" id="UP001151834"/>
    </source>
</evidence>
<evidence type="ECO:0000256" key="4">
    <source>
        <dbReference type="ARBA" id="ARBA00022679"/>
    </source>
</evidence>
<dbReference type="CDD" id="cd13962">
    <property type="entry name" value="PT_UbiA_UBIAD1"/>
    <property type="match status" value="1"/>
</dbReference>
<comment type="caution">
    <text evidence="9">The sequence shown here is derived from an EMBL/GenBank/DDBJ whole genome shotgun (WGS) entry which is preliminary data.</text>
</comment>
<dbReference type="PANTHER" id="PTHR13929:SF0">
    <property type="entry name" value="UBIA PRENYLTRANSFERASE DOMAIN-CONTAINING PROTEIN 1"/>
    <property type="match status" value="1"/>
</dbReference>
<organism evidence="9 10">
    <name type="scientific">Lactiplantibacillus pentosus</name>
    <name type="common">Lactobacillus pentosus</name>
    <dbReference type="NCBI Taxonomy" id="1589"/>
    <lineage>
        <taxon>Bacteria</taxon>
        <taxon>Bacillati</taxon>
        <taxon>Bacillota</taxon>
        <taxon>Bacilli</taxon>
        <taxon>Lactobacillales</taxon>
        <taxon>Lactobacillaceae</taxon>
        <taxon>Lactiplantibacillus</taxon>
    </lineage>
</organism>
<dbReference type="GO" id="GO:0042371">
    <property type="term" value="P:vitamin K biosynthetic process"/>
    <property type="evidence" value="ECO:0007669"/>
    <property type="project" value="TreeGrafter"/>
</dbReference>
<comment type="subcellular location">
    <subcellularLocation>
        <location evidence="1">Membrane</location>
        <topology evidence="1">Multi-pass membrane protein</topology>
    </subcellularLocation>
</comment>